<dbReference type="InterPro" id="IPR003959">
    <property type="entry name" value="ATPase_AAA_core"/>
</dbReference>
<comment type="caution">
    <text evidence="2">The sequence shown here is derived from an EMBL/GenBank/DDBJ whole genome shotgun (WGS) entry which is preliminary data.</text>
</comment>
<sequence>MESTLTISDAIAKLKAKAGGVTLPDGLQAKLEEIFAQLEVNSLSESTFWTYYQGASKYLDWVISLPWNTRSQDILDLRFAKEKLDENHYGLTEVKERILEYISVLSLQKSRSPDTPFHAPILLFTGLVGTGKTTMAKSIADVLGRKLIRIPFGGLGDPLYLRGQSRLHPEAEPGAIIRALAQCQTKNPVILLDEIDRIADDALNTIMGVLVELLDPEQNAHFIDHYIDFPFDLSQAFFVATCNNTNRIANAVMDRLEVIQMPSYTDEEKTVIGRDYIFPQALKDSSLTADELKIKDDVWLSIVRPLGFDAGVRTLKRNIESLCRKAAAMVVTGSKQIIIDESNIKKFIPQW</sequence>
<dbReference type="GO" id="GO:0016887">
    <property type="term" value="F:ATP hydrolysis activity"/>
    <property type="evidence" value="ECO:0007669"/>
    <property type="project" value="InterPro"/>
</dbReference>
<accession>A0A0G0KLA1</accession>
<dbReference type="PANTHER" id="PTHR43718:SF2">
    <property type="entry name" value="LON PROTEASE HOMOLOG, MITOCHONDRIAL"/>
    <property type="match status" value="1"/>
</dbReference>
<dbReference type="GO" id="GO:0051131">
    <property type="term" value="P:chaperone-mediated protein complex assembly"/>
    <property type="evidence" value="ECO:0007669"/>
    <property type="project" value="TreeGrafter"/>
</dbReference>
<protein>
    <submittedName>
        <fullName evidence="2">Lon protease</fullName>
    </submittedName>
</protein>
<evidence type="ECO:0000313" key="2">
    <source>
        <dbReference type="EMBL" id="KKQ49959.1"/>
    </source>
</evidence>
<dbReference type="Gene3D" id="1.10.8.60">
    <property type="match status" value="1"/>
</dbReference>
<reference evidence="2 3" key="1">
    <citation type="journal article" date="2015" name="Nature">
        <title>rRNA introns, odd ribosomes, and small enigmatic genomes across a large radiation of phyla.</title>
        <authorList>
            <person name="Brown C.T."/>
            <person name="Hug L.A."/>
            <person name="Thomas B.C."/>
            <person name="Sharon I."/>
            <person name="Castelle C.J."/>
            <person name="Singh A."/>
            <person name="Wilkins M.J."/>
            <person name="Williams K.H."/>
            <person name="Banfield J.F."/>
        </authorList>
    </citation>
    <scope>NUCLEOTIDE SEQUENCE [LARGE SCALE GENOMIC DNA]</scope>
</reference>
<dbReference type="Gene3D" id="3.40.50.300">
    <property type="entry name" value="P-loop containing nucleotide triphosphate hydrolases"/>
    <property type="match status" value="1"/>
</dbReference>
<feature type="domain" description="AAA+ ATPase" evidence="1">
    <location>
        <begin position="118"/>
        <end position="266"/>
    </location>
</feature>
<dbReference type="GO" id="GO:0003697">
    <property type="term" value="F:single-stranded DNA binding"/>
    <property type="evidence" value="ECO:0007669"/>
    <property type="project" value="TreeGrafter"/>
</dbReference>
<dbReference type="PATRIC" id="fig|1618488.3.peg.662"/>
<dbReference type="InterPro" id="IPR027417">
    <property type="entry name" value="P-loop_NTPase"/>
</dbReference>
<dbReference type="SMART" id="SM00382">
    <property type="entry name" value="AAA"/>
    <property type="match status" value="1"/>
</dbReference>
<keyword evidence="2" id="KW-0645">Protease</keyword>
<keyword evidence="2" id="KW-0378">Hydrolase</keyword>
<dbReference type="PRINTS" id="PR00300">
    <property type="entry name" value="CLPPROTEASEA"/>
</dbReference>
<dbReference type="InterPro" id="IPR001270">
    <property type="entry name" value="ClpA/B"/>
</dbReference>
<dbReference type="PANTHER" id="PTHR43718">
    <property type="entry name" value="LON PROTEASE"/>
    <property type="match status" value="1"/>
</dbReference>
<dbReference type="EMBL" id="LBTX01000010">
    <property type="protein sequence ID" value="KKQ49959.1"/>
    <property type="molecule type" value="Genomic_DNA"/>
</dbReference>
<gene>
    <name evidence="2" type="ORF">US68_C0010G0093</name>
</gene>
<dbReference type="GO" id="GO:0007005">
    <property type="term" value="P:mitochondrion organization"/>
    <property type="evidence" value="ECO:0007669"/>
    <property type="project" value="TreeGrafter"/>
</dbReference>
<dbReference type="InterPro" id="IPR003593">
    <property type="entry name" value="AAA+_ATPase"/>
</dbReference>
<organism evidence="2 3">
    <name type="scientific">Candidatus Shapirobacteria bacterium GW2011_GWE1_38_10</name>
    <dbReference type="NCBI Taxonomy" id="1618488"/>
    <lineage>
        <taxon>Bacteria</taxon>
        <taxon>Candidatus Shapironibacteriota</taxon>
    </lineage>
</organism>
<dbReference type="AlphaFoldDB" id="A0A0G0KLA1"/>
<proteinExistence type="predicted"/>
<evidence type="ECO:0000259" key="1">
    <source>
        <dbReference type="SMART" id="SM00382"/>
    </source>
</evidence>
<name>A0A0G0KLA1_9BACT</name>
<dbReference type="InterPro" id="IPR054594">
    <property type="entry name" value="Lon_lid"/>
</dbReference>
<evidence type="ECO:0000313" key="3">
    <source>
        <dbReference type="Proteomes" id="UP000034231"/>
    </source>
</evidence>
<dbReference type="InterPro" id="IPR027065">
    <property type="entry name" value="Lon_Prtase"/>
</dbReference>
<dbReference type="GO" id="GO:0004252">
    <property type="term" value="F:serine-type endopeptidase activity"/>
    <property type="evidence" value="ECO:0007669"/>
    <property type="project" value="InterPro"/>
</dbReference>
<dbReference type="GO" id="GO:0005524">
    <property type="term" value="F:ATP binding"/>
    <property type="evidence" value="ECO:0007669"/>
    <property type="project" value="InterPro"/>
</dbReference>
<dbReference type="Pfam" id="PF22667">
    <property type="entry name" value="Lon_lid"/>
    <property type="match status" value="1"/>
</dbReference>
<dbReference type="Proteomes" id="UP000034231">
    <property type="component" value="Unassembled WGS sequence"/>
</dbReference>
<dbReference type="Pfam" id="PF00004">
    <property type="entry name" value="AAA"/>
    <property type="match status" value="1"/>
</dbReference>
<dbReference type="SUPFAM" id="SSF52540">
    <property type="entry name" value="P-loop containing nucleoside triphosphate hydrolases"/>
    <property type="match status" value="1"/>
</dbReference>
<dbReference type="GO" id="GO:0004176">
    <property type="term" value="F:ATP-dependent peptidase activity"/>
    <property type="evidence" value="ECO:0007669"/>
    <property type="project" value="InterPro"/>
</dbReference>
<dbReference type="GO" id="GO:0006515">
    <property type="term" value="P:protein quality control for misfolded or incompletely synthesized proteins"/>
    <property type="evidence" value="ECO:0007669"/>
    <property type="project" value="TreeGrafter"/>
</dbReference>